<dbReference type="EMBL" id="OX597842">
    <property type="protein sequence ID" value="CAI9743391.1"/>
    <property type="molecule type" value="Genomic_DNA"/>
</dbReference>
<name>A0AA36FLB2_OCTVU</name>
<sequence length="102" mass="11646">MYQYLHRIASTLSTALQSAALTRASLTAPPTTALELLHSCHCIISCQYIPASVAVQLLAIVMHRLHLLLQHQLHTPLITDKQQYEFSLLFFSLRFLFVFFCQ</sequence>
<proteinExistence type="predicted"/>
<dbReference type="Proteomes" id="UP001162480">
    <property type="component" value="Chromosome 29"/>
</dbReference>
<keyword evidence="2" id="KW-1185">Reference proteome</keyword>
<evidence type="ECO:0000313" key="1">
    <source>
        <dbReference type="EMBL" id="CAI9743391.1"/>
    </source>
</evidence>
<accession>A0AA36FLB2</accession>
<dbReference type="AlphaFoldDB" id="A0AA36FLB2"/>
<protein>
    <submittedName>
        <fullName evidence="1">Uncharacterized protein</fullName>
    </submittedName>
</protein>
<evidence type="ECO:0000313" key="2">
    <source>
        <dbReference type="Proteomes" id="UP001162480"/>
    </source>
</evidence>
<organism evidence="1 2">
    <name type="scientific">Octopus vulgaris</name>
    <name type="common">Common octopus</name>
    <dbReference type="NCBI Taxonomy" id="6645"/>
    <lineage>
        <taxon>Eukaryota</taxon>
        <taxon>Metazoa</taxon>
        <taxon>Spiralia</taxon>
        <taxon>Lophotrochozoa</taxon>
        <taxon>Mollusca</taxon>
        <taxon>Cephalopoda</taxon>
        <taxon>Coleoidea</taxon>
        <taxon>Octopodiformes</taxon>
        <taxon>Octopoda</taxon>
        <taxon>Incirrata</taxon>
        <taxon>Octopodidae</taxon>
        <taxon>Octopus</taxon>
    </lineage>
</organism>
<reference evidence="1" key="1">
    <citation type="submission" date="2023-08" db="EMBL/GenBank/DDBJ databases">
        <authorList>
            <person name="Alioto T."/>
            <person name="Alioto T."/>
            <person name="Gomez Garrido J."/>
        </authorList>
    </citation>
    <scope>NUCLEOTIDE SEQUENCE</scope>
</reference>
<gene>
    <name evidence="1" type="ORF">OCTVUL_1B019330</name>
</gene>